<evidence type="ECO:0000256" key="4">
    <source>
        <dbReference type="ARBA" id="ARBA00023004"/>
    </source>
</evidence>
<dbReference type="RefSeq" id="WP_307356543.1">
    <property type="nucleotide sequence ID" value="NZ_BAAACJ010000015.1"/>
</dbReference>
<dbReference type="PANTHER" id="PTHR43273:SF3">
    <property type="entry name" value="ANAEROBIC SULFATASE-MATURATING ENZYME HOMOLOG ASLB-RELATED"/>
    <property type="match status" value="1"/>
</dbReference>
<comment type="similarity">
    <text evidence="6">Belongs to the radical SAM superfamily. Anaerobic sulfatase-maturating enzyme family.</text>
</comment>
<accession>A0ABU0JVQ7</accession>
<dbReference type="InterPro" id="IPR058240">
    <property type="entry name" value="rSAM_sf"/>
</dbReference>
<dbReference type="EMBL" id="JAUSWN010000021">
    <property type="protein sequence ID" value="MDQ0480520.1"/>
    <property type="molecule type" value="Genomic_DNA"/>
</dbReference>
<dbReference type="Gene3D" id="3.20.20.70">
    <property type="entry name" value="Aldolase class I"/>
    <property type="match status" value="1"/>
</dbReference>
<evidence type="ECO:0000313" key="9">
    <source>
        <dbReference type="Proteomes" id="UP001224418"/>
    </source>
</evidence>
<name>A0ABU0JVQ7_HATLI</name>
<dbReference type="InterPro" id="IPR013785">
    <property type="entry name" value="Aldolase_TIM"/>
</dbReference>
<dbReference type="PROSITE" id="PS51918">
    <property type="entry name" value="RADICAL_SAM"/>
    <property type="match status" value="1"/>
</dbReference>
<evidence type="ECO:0000256" key="3">
    <source>
        <dbReference type="ARBA" id="ARBA00022723"/>
    </source>
</evidence>
<keyword evidence="2" id="KW-0949">S-adenosyl-L-methionine</keyword>
<dbReference type="CDD" id="cd01335">
    <property type="entry name" value="Radical_SAM"/>
    <property type="match status" value="1"/>
</dbReference>
<feature type="domain" description="Radical SAM core" evidence="7">
    <location>
        <begin position="2"/>
        <end position="217"/>
    </location>
</feature>
<keyword evidence="5" id="KW-0411">Iron-sulfur</keyword>
<evidence type="ECO:0000256" key="2">
    <source>
        <dbReference type="ARBA" id="ARBA00022691"/>
    </source>
</evidence>
<keyword evidence="3" id="KW-0479">Metal-binding</keyword>
<organism evidence="8 9">
    <name type="scientific">Hathewaya limosa</name>
    <name type="common">Clostridium limosum</name>
    <dbReference type="NCBI Taxonomy" id="1536"/>
    <lineage>
        <taxon>Bacteria</taxon>
        <taxon>Bacillati</taxon>
        <taxon>Bacillota</taxon>
        <taxon>Clostridia</taxon>
        <taxon>Eubacteriales</taxon>
        <taxon>Clostridiaceae</taxon>
        <taxon>Hathewaya</taxon>
    </lineage>
</organism>
<dbReference type="SFLD" id="SFLDG01386">
    <property type="entry name" value="main_SPASM_domain-containing"/>
    <property type="match status" value="1"/>
</dbReference>
<dbReference type="Proteomes" id="UP001224418">
    <property type="component" value="Unassembled WGS sequence"/>
</dbReference>
<dbReference type="NCBIfam" id="TIGR04085">
    <property type="entry name" value="rSAM_more_4Fe4S"/>
    <property type="match status" value="1"/>
</dbReference>
<evidence type="ECO:0000313" key="8">
    <source>
        <dbReference type="EMBL" id="MDQ0480520.1"/>
    </source>
</evidence>
<dbReference type="SFLD" id="SFLDG01067">
    <property type="entry name" value="SPASM/twitch_domain_containing"/>
    <property type="match status" value="1"/>
</dbReference>
<keyword evidence="9" id="KW-1185">Reference proteome</keyword>
<evidence type="ECO:0000256" key="1">
    <source>
        <dbReference type="ARBA" id="ARBA00001966"/>
    </source>
</evidence>
<gene>
    <name evidence="8" type="ORF">QOZ93_002268</name>
</gene>
<dbReference type="InterPro" id="IPR023867">
    <property type="entry name" value="Sulphatase_maturase_rSAM"/>
</dbReference>
<dbReference type="SFLD" id="SFLDS00029">
    <property type="entry name" value="Radical_SAM"/>
    <property type="match status" value="1"/>
</dbReference>
<evidence type="ECO:0000256" key="5">
    <source>
        <dbReference type="ARBA" id="ARBA00023014"/>
    </source>
</evidence>
<keyword evidence="4" id="KW-0408">Iron</keyword>
<comment type="cofactor">
    <cofactor evidence="1">
        <name>[4Fe-4S] cluster</name>
        <dbReference type="ChEBI" id="CHEBI:49883"/>
    </cofactor>
</comment>
<dbReference type="SUPFAM" id="SSF102114">
    <property type="entry name" value="Radical SAM enzymes"/>
    <property type="match status" value="1"/>
</dbReference>
<reference evidence="8 9" key="1">
    <citation type="submission" date="2023-07" db="EMBL/GenBank/DDBJ databases">
        <title>Genomic Encyclopedia of Type Strains, Phase IV (KMG-IV): sequencing the most valuable type-strain genomes for metagenomic binning, comparative biology and taxonomic classification.</title>
        <authorList>
            <person name="Goeker M."/>
        </authorList>
    </citation>
    <scope>NUCLEOTIDE SEQUENCE [LARGE SCALE GENOMIC DNA]</scope>
    <source>
        <strain evidence="8 9">DSM 1400</strain>
    </source>
</reference>
<dbReference type="Pfam" id="PF04055">
    <property type="entry name" value="Radical_SAM"/>
    <property type="match status" value="1"/>
</dbReference>
<dbReference type="InterPro" id="IPR023885">
    <property type="entry name" value="4Fe4S-binding_SPASM_dom"/>
</dbReference>
<evidence type="ECO:0000256" key="6">
    <source>
        <dbReference type="ARBA" id="ARBA00023601"/>
    </source>
</evidence>
<proteinExistence type="inferred from homology"/>
<sequence length="347" mass="39032">MFNNVKLLVLWTTNDCNLRCKYCYAKAGTKKDYMDFETAKRIIETIPNDNFKIQLAGGEPLLNFSLIENMHDYIRKERPKVNLQMQSNGTLITEKIAKSIKKMNIAMGISLDGNIDINENLRGKTLDTINGIKLLGKENVMVNLNCVVTNKSIDGLDKLVDIAYYLGNVGGIGLDLLRKTGRAIESEVKSASPIEIKVNLKKAYSRTVELSKLTGRRVVIREIEDARKRLKENISTTNYCHATYGGSIVGLPNGTLYPCGSLVNIEKYFMGNIYKRTSLKTIKINYKNSEMCNRCKYNSICIKACPARSIINCKEGSIPTEDCTLRKTAFEIVEEEMEGLCKGDKLF</sequence>
<dbReference type="InterPro" id="IPR007197">
    <property type="entry name" value="rSAM"/>
</dbReference>
<dbReference type="SFLD" id="SFLDG01384">
    <property type="entry name" value="thioether_bond_formation_requi"/>
    <property type="match status" value="1"/>
</dbReference>
<dbReference type="PANTHER" id="PTHR43273">
    <property type="entry name" value="ANAEROBIC SULFATASE-MATURATING ENZYME HOMOLOG ASLB-RELATED"/>
    <property type="match status" value="1"/>
</dbReference>
<comment type="caution">
    <text evidence="8">The sequence shown here is derived from an EMBL/GenBank/DDBJ whole genome shotgun (WGS) entry which is preliminary data.</text>
</comment>
<evidence type="ECO:0000259" key="7">
    <source>
        <dbReference type="PROSITE" id="PS51918"/>
    </source>
</evidence>
<protein>
    <recommendedName>
        <fullName evidence="7">Radical SAM core domain-containing protein</fullName>
    </recommendedName>
</protein>